<dbReference type="PROSITE" id="PS00061">
    <property type="entry name" value="ADH_SHORT"/>
    <property type="match status" value="1"/>
</dbReference>
<feature type="chain" id="PRO_5040867369" evidence="4">
    <location>
        <begin position="25"/>
        <end position="256"/>
    </location>
</feature>
<gene>
    <name evidence="6" type="ORF">D3H34_13575</name>
</gene>
<dbReference type="FunFam" id="3.40.50.720:FF:000084">
    <property type="entry name" value="Short-chain dehydrogenase reductase"/>
    <property type="match status" value="1"/>
</dbReference>
<dbReference type="CDD" id="cd05233">
    <property type="entry name" value="SDR_c"/>
    <property type="match status" value="1"/>
</dbReference>
<dbReference type="PRINTS" id="PR00080">
    <property type="entry name" value="SDRFAMILY"/>
</dbReference>
<name>A0A9X8D4Y1_9BURK</name>
<reference evidence="6 7" key="1">
    <citation type="submission" date="2018-09" db="EMBL/GenBank/DDBJ databases">
        <title>Acidovorax cavernicola nov. sp. isolated from Gruta de las Maravillas (Aracena, Spain).</title>
        <authorList>
            <person name="Jurado V."/>
            <person name="Gutierrez-Patricio S."/>
            <person name="Gonzalez-Pimentel J.L."/>
            <person name="Miller A.Z."/>
            <person name="Laiz L."/>
            <person name="Saiz-Jimenez C."/>
        </authorList>
    </citation>
    <scope>NUCLEOTIDE SEQUENCE [LARGE SCALE GENOMIC DNA]</scope>
    <source>
        <strain evidence="6 7">1011MAR4D40.2</strain>
    </source>
</reference>
<dbReference type="EMBL" id="QXMN01000014">
    <property type="protein sequence ID" value="RIX79882.1"/>
    <property type="molecule type" value="Genomic_DNA"/>
</dbReference>
<comment type="caution">
    <text evidence="6">The sequence shown here is derived from an EMBL/GenBank/DDBJ whole genome shotgun (WGS) entry which is preliminary data.</text>
</comment>
<proteinExistence type="inferred from homology"/>
<dbReference type="InterPro" id="IPR002347">
    <property type="entry name" value="SDR_fam"/>
</dbReference>
<dbReference type="OrthoDB" id="9806974at2"/>
<keyword evidence="3" id="KW-0520">NAD</keyword>
<comment type="similarity">
    <text evidence="1">Belongs to the short-chain dehydrogenases/reductases (SDR) family.</text>
</comment>
<dbReference type="AlphaFoldDB" id="A0A9X8D4Y1"/>
<feature type="signal peptide" evidence="4">
    <location>
        <begin position="1"/>
        <end position="24"/>
    </location>
</feature>
<dbReference type="SUPFAM" id="SSF51735">
    <property type="entry name" value="NAD(P)-binding Rossmann-fold domains"/>
    <property type="match status" value="1"/>
</dbReference>
<dbReference type="InterPro" id="IPR036291">
    <property type="entry name" value="NAD(P)-bd_dom_sf"/>
</dbReference>
<dbReference type="InterPro" id="IPR057326">
    <property type="entry name" value="KR_dom"/>
</dbReference>
<dbReference type="PRINTS" id="PR00081">
    <property type="entry name" value="GDHRDH"/>
</dbReference>
<evidence type="ECO:0000256" key="4">
    <source>
        <dbReference type="SAM" id="SignalP"/>
    </source>
</evidence>
<evidence type="ECO:0000313" key="6">
    <source>
        <dbReference type="EMBL" id="RIX79882.1"/>
    </source>
</evidence>
<dbReference type="InterPro" id="IPR020904">
    <property type="entry name" value="Sc_DH/Rdtase_CS"/>
</dbReference>
<dbReference type="GO" id="GO:0016491">
    <property type="term" value="F:oxidoreductase activity"/>
    <property type="evidence" value="ECO:0007669"/>
    <property type="project" value="UniProtKB-KW"/>
</dbReference>
<organism evidence="6 7">
    <name type="scientific">Acidovorax cavernicola</name>
    <dbReference type="NCBI Taxonomy" id="1675792"/>
    <lineage>
        <taxon>Bacteria</taxon>
        <taxon>Pseudomonadati</taxon>
        <taxon>Pseudomonadota</taxon>
        <taxon>Betaproteobacteria</taxon>
        <taxon>Burkholderiales</taxon>
        <taxon>Comamonadaceae</taxon>
        <taxon>Acidovorax</taxon>
    </lineage>
</organism>
<dbReference type="RefSeq" id="WP_119554027.1">
    <property type="nucleotide sequence ID" value="NZ_QXMN01000014.1"/>
</dbReference>
<keyword evidence="2" id="KW-0560">Oxidoreductase</keyword>
<accession>A0A9X8D4Y1</accession>
<dbReference type="PANTHER" id="PTHR24321">
    <property type="entry name" value="DEHYDROGENASES, SHORT CHAIN"/>
    <property type="match status" value="1"/>
</dbReference>
<protein>
    <submittedName>
        <fullName evidence="6">SDR family oxidoreductase</fullName>
    </submittedName>
</protein>
<dbReference type="SMART" id="SM00822">
    <property type="entry name" value="PKS_KR"/>
    <property type="match status" value="1"/>
</dbReference>
<feature type="domain" description="Ketoreductase" evidence="5">
    <location>
        <begin position="8"/>
        <end position="181"/>
    </location>
</feature>
<keyword evidence="4" id="KW-0732">Signal</keyword>
<dbReference type="Proteomes" id="UP000265619">
    <property type="component" value="Unassembled WGS sequence"/>
</dbReference>
<evidence type="ECO:0000256" key="1">
    <source>
        <dbReference type="ARBA" id="ARBA00006484"/>
    </source>
</evidence>
<dbReference type="Gene3D" id="3.40.50.720">
    <property type="entry name" value="NAD(P)-binding Rossmann-like Domain"/>
    <property type="match status" value="1"/>
</dbReference>
<evidence type="ECO:0000256" key="2">
    <source>
        <dbReference type="ARBA" id="ARBA00023002"/>
    </source>
</evidence>
<keyword evidence="7" id="KW-1185">Reference proteome</keyword>
<dbReference type="PANTHER" id="PTHR24321:SF8">
    <property type="entry name" value="ESTRADIOL 17-BETA-DEHYDROGENASE 8-RELATED"/>
    <property type="match status" value="1"/>
</dbReference>
<evidence type="ECO:0000256" key="3">
    <source>
        <dbReference type="ARBA" id="ARBA00023027"/>
    </source>
</evidence>
<evidence type="ECO:0000313" key="7">
    <source>
        <dbReference type="Proteomes" id="UP000265619"/>
    </source>
</evidence>
<sequence>MTARLQGKACLIVGAASGIGAAVAARFAAEGARVAVAGWPRPRPVADGPAFDCDVTDDTAVRTTVTAVQAAFGRIDVLVNCAGIVRTDDAADIDDGDWQRLHEVNLGGTMRCQRAVLPLMVAQGGGAIVNIASVAAFNAGAGMASYAASKAGVVALTRSAAQAYGPQGVRVNALCPGWVDTPMSRQEMRDLAAERGIDEDAARAQTVARIALGRMATPEEMAAVCLFLASDDASFVTGAALVADGGARVPAAARAV</sequence>
<evidence type="ECO:0000259" key="5">
    <source>
        <dbReference type="SMART" id="SM00822"/>
    </source>
</evidence>
<dbReference type="Pfam" id="PF13561">
    <property type="entry name" value="adh_short_C2"/>
    <property type="match status" value="1"/>
</dbReference>